<evidence type="ECO:0000313" key="2">
    <source>
        <dbReference type="Proteomes" id="UP001221142"/>
    </source>
</evidence>
<protein>
    <submittedName>
        <fullName evidence="1">Uncharacterized protein</fullName>
    </submittedName>
</protein>
<proteinExistence type="predicted"/>
<keyword evidence="2" id="KW-1185">Reference proteome</keyword>
<name>A0AAD7BCM3_9AGAR</name>
<sequence length="322" mass="37019">MATQNDSAVSDVSDPWLYNSPRGEWHCLMANDLAPTPMFPEDIERLIHQTLLHDSQEMRGVMALVAARFHLWTKPFIYRTVVIRRRDDDVDWMQRTVDFLLPNAGLIRTLALDLPFSGRQGPSFEEELTHIRKLLRSASRIVSLAATWNMWSRLSIEIGSLELQNIYLFWAGSSKYGLAAPSLSHLRHPQKLLALTIADPLLCHHTPLPSGWYYTFSQYRRLPETERCTNLRYLAYGTARVGIQTLNTFCQDHPHIEAVFMFTTADIIDVNGDLRQRLQAILQPNCYGAWVVSSSDVLQEWLARTEGRESVLDYRPHPRDAE</sequence>
<dbReference type="EMBL" id="JARKIF010000021">
    <property type="protein sequence ID" value="KAJ7617300.1"/>
    <property type="molecule type" value="Genomic_DNA"/>
</dbReference>
<dbReference type="AlphaFoldDB" id="A0AAD7BCM3"/>
<reference evidence="1" key="1">
    <citation type="submission" date="2023-03" db="EMBL/GenBank/DDBJ databases">
        <title>Massive genome expansion in bonnet fungi (Mycena s.s.) driven by repeated elements and novel gene families across ecological guilds.</title>
        <authorList>
            <consortium name="Lawrence Berkeley National Laboratory"/>
            <person name="Harder C.B."/>
            <person name="Miyauchi S."/>
            <person name="Viragh M."/>
            <person name="Kuo A."/>
            <person name="Thoen E."/>
            <person name="Andreopoulos B."/>
            <person name="Lu D."/>
            <person name="Skrede I."/>
            <person name="Drula E."/>
            <person name="Henrissat B."/>
            <person name="Morin E."/>
            <person name="Kohler A."/>
            <person name="Barry K."/>
            <person name="LaButti K."/>
            <person name="Morin E."/>
            <person name="Salamov A."/>
            <person name="Lipzen A."/>
            <person name="Mereny Z."/>
            <person name="Hegedus B."/>
            <person name="Baldrian P."/>
            <person name="Stursova M."/>
            <person name="Weitz H."/>
            <person name="Taylor A."/>
            <person name="Grigoriev I.V."/>
            <person name="Nagy L.G."/>
            <person name="Martin F."/>
            <person name="Kauserud H."/>
        </authorList>
    </citation>
    <scope>NUCLEOTIDE SEQUENCE</scope>
    <source>
        <strain evidence="1">9284</strain>
    </source>
</reference>
<dbReference type="Proteomes" id="UP001221142">
    <property type="component" value="Unassembled WGS sequence"/>
</dbReference>
<organism evidence="1 2">
    <name type="scientific">Roridomyces roridus</name>
    <dbReference type="NCBI Taxonomy" id="1738132"/>
    <lineage>
        <taxon>Eukaryota</taxon>
        <taxon>Fungi</taxon>
        <taxon>Dikarya</taxon>
        <taxon>Basidiomycota</taxon>
        <taxon>Agaricomycotina</taxon>
        <taxon>Agaricomycetes</taxon>
        <taxon>Agaricomycetidae</taxon>
        <taxon>Agaricales</taxon>
        <taxon>Marasmiineae</taxon>
        <taxon>Mycenaceae</taxon>
        <taxon>Roridomyces</taxon>
    </lineage>
</organism>
<gene>
    <name evidence="1" type="ORF">FB45DRAFT_933847</name>
</gene>
<comment type="caution">
    <text evidence="1">The sequence shown here is derived from an EMBL/GenBank/DDBJ whole genome shotgun (WGS) entry which is preliminary data.</text>
</comment>
<evidence type="ECO:0000313" key="1">
    <source>
        <dbReference type="EMBL" id="KAJ7617300.1"/>
    </source>
</evidence>
<accession>A0AAD7BCM3</accession>